<accession>K9VXF2</accession>
<evidence type="ECO:0000256" key="1">
    <source>
        <dbReference type="SAM" id="MobiDB-lite"/>
    </source>
</evidence>
<dbReference type="AlphaFoldDB" id="K9VXF2"/>
<feature type="transmembrane region" description="Helical" evidence="2">
    <location>
        <begin position="6"/>
        <end position="30"/>
    </location>
</feature>
<dbReference type="STRING" id="1173022.Cri9333_1751"/>
<gene>
    <name evidence="3" type="ORF">Cri9333_1751</name>
</gene>
<dbReference type="PANTHER" id="PTHR33825">
    <property type="entry name" value="CHITINASE-LIKE PROTEIN"/>
    <property type="match status" value="1"/>
</dbReference>
<reference evidence="3 4" key="1">
    <citation type="submission" date="2012-06" db="EMBL/GenBank/DDBJ databases">
        <title>Finished chromosome of genome of Crinalium epipsammum PCC 9333.</title>
        <authorList>
            <consortium name="US DOE Joint Genome Institute"/>
            <person name="Gugger M."/>
            <person name="Coursin T."/>
            <person name="Rippka R."/>
            <person name="Tandeau De Marsac N."/>
            <person name="Huntemann M."/>
            <person name="Wei C.-L."/>
            <person name="Han J."/>
            <person name="Detter J.C."/>
            <person name="Han C."/>
            <person name="Tapia R."/>
            <person name="Davenport K."/>
            <person name="Daligault H."/>
            <person name="Erkkila T."/>
            <person name="Gu W."/>
            <person name="Munk A.C.C."/>
            <person name="Teshima H."/>
            <person name="Xu Y."/>
            <person name="Chain P."/>
            <person name="Chen A."/>
            <person name="Krypides N."/>
            <person name="Mavromatis K."/>
            <person name="Markowitz V."/>
            <person name="Szeto E."/>
            <person name="Ivanova N."/>
            <person name="Mikhailova N."/>
            <person name="Ovchinnikova G."/>
            <person name="Pagani I."/>
            <person name="Pati A."/>
            <person name="Goodwin L."/>
            <person name="Peters L."/>
            <person name="Pitluck S."/>
            <person name="Woyke T."/>
            <person name="Kerfeld C."/>
        </authorList>
    </citation>
    <scope>NUCLEOTIDE SEQUENCE [LARGE SCALE GENOMIC DNA]</scope>
    <source>
        <strain evidence="3 4">PCC 9333</strain>
    </source>
</reference>
<dbReference type="HOGENOM" id="CLU_112010_1_0_3"/>
<protein>
    <recommendedName>
        <fullName evidence="5">DUF948 domain-containing protein</fullName>
    </recommendedName>
</protein>
<evidence type="ECO:0000256" key="2">
    <source>
        <dbReference type="SAM" id="Phobius"/>
    </source>
</evidence>
<proteinExistence type="predicted"/>
<feature type="region of interest" description="Disordered" evidence="1">
    <location>
        <begin position="120"/>
        <end position="211"/>
    </location>
</feature>
<keyword evidence="2" id="KW-0812">Transmembrane</keyword>
<sequence>MIDPLFWLGLSILLVAVSLTAVLVTALPALQELARAARSAEKLFDTLRRELPPTLESIRLTGMEITELTDEVNEGVKSATQVVKQVDQSVSGAKKQAQNLQTTTRSVITGVKAAWKALKRPNTGRKSDRLPQSQKNTFDLRRGGTTLPDTQTARASDRDETKTKLNRKAFSSDPNDVSPYLRNHEDLQPLDSEDYLVNPTTKDEADEETAP</sequence>
<evidence type="ECO:0008006" key="5">
    <source>
        <dbReference type="Google" id="ProtNLM"/>
    </source>
</evidence>
<dbReference type="EMBL" id="CP003620">
    <property type="protein sequence ID" value="AFZ12636.1"/>
    <property type="molecule type" value="Genomic_DNA"/>
</dbReference>
<keyword evidence="4" id="KW-1185">Reference proteome</keyword>
<evidence type="ECO:0000313" key="3">
    <source>
        <dbReference type="EMBL" id="AFZ12636.1"/>
    </source>
</evidence>
<organism evidence="3 4">
    <name type="scientific">Crinalium epipsammum PCC 9333</name>
    <dbReference type="NCBI Taxonomy" id="1173022"/>
    <lineage>
        <taxon>Bacteria</taxon>
        <taxon>Bacillati</taxon>
        <taxon>Cyanobacteriota</taxon>
        <taxon>Cyanophyceae</taxon>
        <taxon>Gomontiellales</taxon>
        <taxon>Gomontiellaceae</taxon>
        <taxon>Crinalium</taxon>
    </lineage>
</organism>
<dbReference type="eggNOG" id="ENOG5031501">
    <property type="taxonomic scope" value="Bacteria"/>
</dbReference>
<dbReference type="Proteomes" id="UP000010472">
    <property type="component" value="Chromosome"/>
</dbReference>
<evidence type="ECO:0000313" key="4">
    <source>
        <dbReference type="Proteomes" id="UP000010472"/>
    </source>
</evidence>
<dbReference type="KEGG" id="cep:Cri9333_1751"/>
<dbReference type="RefSeq" id="WP_015202754.1">
    <property type="nucleotide sequence ID" value="NC_019753.1"/>
</dbReference>
<keyword evidence="2" id="KW-0472">Membrane</keyword>
<keyword evidence="2" id="KW-1133">Transmembrane helix</keyword>
<dbReference type="PANTHER" id="PTHR33825:SF5">
    <property type="entry name" value="TRANSMEMBRANE PROTEIN"/>
    <property type="match status" value="1"/>
</dbReference>
<dbReference type="PATRIC" id="fig|1173022.3.peg.1895"/>
<name>K9VXF2_9CYAN</name>